<feature type="transmembrane region" description="Helical" evidence="2">
    <location>
        <begin position="177"/>
        <end position="203"/>
    </location>
</feature>
<evidence type="ECO:0000313" key="5">
    <source>
        <dbReference type="Proteomes" id="UP000756132"/>
    </source>
</evidence>
<feature type="compositionally biased region" description="Polar residues" evidence="1">
    <location>
        <begin position="358"/>
        <end position="369"/>
    </location>
</feature>
<keyword evidence="2" id="KW-1133">Transmembrane helix</keyword>
<feature type="compositionally biased region" description="Polar residues" evidence="1">
    <location>
        <begin position="286"/>
        <end position="301"/>
    </location>
</feature>
<gene>
    <name evidence="4" type="ORF">CLAFUR5_00588</name>
</gene>
<dbReference type="EMBL" id="CP090163">
    <property type="protein sequence ID" value="UJO12270.1"/>
    <property type="molecule type" value="Genomic_DNA"/>
</dbReference>
<feature type="chain" id="PRO_5040183360" evidence="3">
    <location>
        <begin position="20"/>
        <end position="480"/>
    </location>
</feature>
<reference evidence="4" key="2">
    <citation type="journal article" date="2022" name="Microb. Genom.">
        <title>A chromosome-scale genome assembly of the tomato pathogen Cladosporium fulvum reveals a compartmentalized genome architecture and the presence of a dispensable chromosome.</title>
        <authorList>
            <person name="Zaccaron A.Z."/>
            <person name="Chen L.H."/>
            <person name="Samaras A."/>
            <person name="Stergiopoulos I."/>
        </authorList>
    </citation>
    <scope>NUCLEOTIDE SEQUENCE</scope>
    <source>
        <strain evidence="4">Race5_Kim</strain>
    </source>
</reference>
<evidence type="ECO:0000256" key="1">
    <source>
        <dbReference type="SAM" id="MobiDB-lite"/>
    </source>
</evidence>
<evidence type="ECO:0000313" key="4">
    <source>
        <dbReference type="EMBL" id="UJO12270.1"/>
    </source>
</evidence>
<feature type="compositionally biased region" description="Basic and acidic residues" evidence="1">
    <location>
        <begin position="210"/>
        <end position="222"/>
    </location>
</feature>
<protein>
    <submittedName>
        <fullName evidence="4">Uncharacterized protein</fullName>
    </submittedName>
</protein>
<keyword evidence="3" id="KW-0732">Signal</keyword>
<feature type="compositionally biased region" description="Polar residues" evidence="1">
    <location>
        <begin position="236"/>
        <end position="245"/>
    </location>
</feature>
<feature type="compositionally biased region" description="Polar residues" evidence="1">
    <location>
        <begin position="263"/>
        <end position="276"/>
    </location>
</feature>
<evidence type="ECO:0000256" key="3">
    <source>
        <dbReference type="SAM" id="SignalP"/>
    </source>
</evidence>
<name>A0A9Q8P3Q4_PASFU</name>
<organism evidence="4 5">
    <name type="scientific">Passalora fulva</name>
    <name type="common">Tomato leaf mold</name>
    <name type="synonym">Cladosporium fulvum</name>
    <dbReference type="NCBI Taxonomy" id="5499"/>
    <lineage>
        <taxon>Eukaryota</taxon>
        <taxon>Fungi</taxon>
        <taxon>Dikarya</taxon>
        <taxon>Ascomycota</taxon>
        <taxon>Pezizomycotina</taxon>
        <taxon>Dothideomycetes</taxon>
        <taxon>Dothideomycetidae</taxon>
        <taxon>Mycosphaerellales</taxon>
        <taxon>Mycosphaerellaceae</taxon>
        <taxon>Fulvia</taxon>
    </lineage>
</organism>
<dbReference type="RefSeq" id="XP_047756636.1">
    <property type="nucleotide sequence ID" value="XM_047899736.1"/>
</dbReference>
<dbReference type="OrthoDB" id="3650014at2759"/>
<feature type="region of interest" description="Disordered" evidence="1">
    <location>
        <begin position="208"/>
        <end position="306"/>
    </location>
</feature>
<feature type="compositionally biased region" description="Polar residues" evidence="1">
    <location>
        <begin position="334"/>
        <end position="349"/>
    </location>
</feature>
<dbReference type="KEGG" id="ffu:CLAFUR5_00588"/>
<keyword evidence="5" id="KW-1185">Reference proteome</keyword>
<dbReference type="GeneID" id="71980466"/>
<keyword evidence="2" id="KW-0812">Transmembrane</keyword>
<evidence type="ECO:0000256" key="2">
    <source>
        <dbReference type="SAM" id="Phobius"/>
    </source>
</evidence>
<sequence length="480" mass="50893">MATLSCLLMLLQIVQYSLTSTSAQITPRPNEYPDAALGEIEQLWKRGTNVCDDQGIFHCPTGTCYEYHGSIGCCSVSSCAPRTTCIEHIETLITEPCDRNTGGCLYCNNPAAPHCRTQTNPLNSQYNHYCDTIGGTITVTTGTFAKPTTVATSTSISTKTMAAMETASAAASPGHSLSYGAIVGTACGVSAAVLLVAAALWYIRSRKRGQHEEEQEKHRGATDEIPASESRDGNEQAPNKDQATRQAAAIMAPTSCGDHDTAKQSTDNLGSPTSTLAYMPKDGTRYTVTNPDLNPISPTDSSIRDFKPSHTSAVEAPSDRPVMAKRPFIPVSESNITAPSRTNSASQFPSPIAAHTPYTPSQYHPSAPNSIAKPFLQPPSLPQDYSTATFASDATRVPAGLYTPSNYQPGAPGSVARTAPPNLPQEYSAATLPSDNPDGSPIYRGLRSSSSSAFPPYAYLSPEDALAGGWTNDSPPHGEH</sequence>
<feature type="region of interest" description="Disordered" evidence="1">
    <location>
        <begin position="401"/>
        <end position="458"/>
    </location>
</feature>
<accession>A0A9Q8P3Q4</accession>
<proteinExistence type="predicted"/>
<feature type="region of interest" description="Disordered" evidence="1">
    <location>
        <begin position="334"/>
        <end position="386"/>
    </location>
</feature>
<dbReference type="OMA" id="TMSPTNT"/>
<feature type="signal peptide" evidence="3">
    <location>
        <begin position="1"/>
        <end position="19"/>
    </location>
</feature>
<keyword evidence="2" id="KW-0472">Membrane</keyword>
<dbReference type="AlphaFoldDB" id="A0A9Q8P3Q4"/>
<dbReference type="Proteomes" id="UP000756132">
    <property type="component" value="Chromosome 1"/>
</dbReference>
<reference evidence="4" key="1">
    <citation type="submission" date="2021-12" db="EMBL/GenBank/DDBJ databases">
        <authorList>
            <person name="Zaccaron A."/>
            <person name="Stergiopoulos I."/>
        </authorList>
    </citation>
    <scope>NUCLEOTIDE SEQUENCE</scope>
    <source>
        <strain evidence="4">Race5_Kim</strain>
    </source>
</reference>